<keyword evidence="9 17" id="KW-0547">Nucleotide-binding</keyword>
<dbReference type="PANTHER" id="PTHR48085">
    <property type="entry name" value="CADMIUM/ZINC-TRANSPORTING ATPASE HMA2-RELATED"/>
    <property type="match status" value="1"/>
</dbReference>
<dbReference type="SUPFAM" id="SSF81653">
    <property type="entry name" value="Calcium ATPase, transduction domain A"/>
    <property type="match status" value="1"/>
</dbReference>
<keyword evidence="7 17" id="KW-0812">Transmembrane</keyword>
<keyword evidence="12 17" id="KW-1133">Transmembrane helix</keyword>
<dbReference type="CDD" id="cd00371">
    <property type="entry name" value="HMA"/>
    <property type="match status" value="1"/>
</dbReference>
<reference evidence="21" key="1">
    <citation type="journal article" date="2019" name="Int. J. Syst. Evol. Microbiol.">
        <title>The Global Catalogue of Microorganisms (GCM) 10K type strain sequencing project: providing services to taxonomists for standard genome sequencing and annotation.</title>
        <authorList>
            <consortium name="The Broad Institute Genomics Platform"/>
            <consortium name="The Broad Institute Genome Sequencing Center for Infectious Disease"/>
            <person name="Wu L."/>
            <person name="Ma J."/>
        </authorList>
    </citation>
    <scope>NUCLEOTIDE SEQUENCE [LARGE SCALE GENOMIC DNA]</scope>
    <source>
        <strain evidence="21">CCUG 59189</strain>
    </source>
</reference>
<evidence type="ECO:0000256" key="4">
    <source>
        <dbReference type="ARBA" id="ARBA00022475"/>
    </source>
</evidence>
<dbReference type="PROSITE" id="PS00154">
    <property type="entry name" value="ATPASE_E1_E2"/>
    <property type="match status" value="1"/>
</dbReference>
<keyword evidence="11" id="KW-1278">Translocase</keyword>
<feature type="compositionally biased region" description="Basic and acidic residues" evidence="18">
    <location>
        <begin position="96"/>
        <end position="131"/>
    </location>
</feature>
<dbReference type="NCBIfam" id="TIGR01512">
    <property type="entry name" value="ATPase-IB2_Cd"/>
    <property type="match status" value="1"/>
</dbReference>
<comment type="subcellular location">
    <subcellularLocation>
        <location evidence="1">Cell membrane</location>
        <topology evidence="1">Multi-pass membrane protein</topology>
    </subcellularLocation>
</comment>
<dbReference type="Proteomes" id="UP001597262">
    <property type="component" value="Unassembled WGS sequence"/>
</dbReference>
<evidence type="ECO:0000256" key="8">
    <source>
        <dbReference type="ARBA" id="ARBA00022723"/>
    </source>
</evidence>
<dbReference type="PROSITE" id="PS50846">
    <property type="entry name" value="HMA_2"/>
    <property type="match status" value="1"/>
</dbReference>
<keyword evidence="21" id="KW-1185">Reference proteome</keyword>
<dbReference type="NCBIfam" id="TIGR01494">
    <property type="entry name" value="ATPase_P-type"/>
    <property type="match status" value="1"/>
</dbReference>
<feature type="transmembrane region" description="Helical" evidence="17">
    <location>
        <begin position="138"/>
        <end position="157"/>
    </location>
</feature>
<protein>
    <recommendedName>
        <fullName evidence="15">Cd(2+)-exporting ATPase</fullName>
        <ecNumber evidence="15">7.2.2.21</ecNumber>
    </recommendedName>
</protein>
<dbReference type="PRINTS" id="PR00119">
    <property type="entry name" value="CATATPASE"/>
</dbReference>
<dbReference type="PROSITE" id="PS01047">
    <property type="entry name" value="HMA_1"/>
    <property type="match status" value="1"/>
</dbReference>
<dbReference type="SUPFAM" id="SSF55008">
    <property type="entry name" value="HMA, heavy metal-associated domain"/>
    <property type="match status" value="1"/>
</dbReference>
<evidence type="ECO:0000256" key="2">
    <source>
        <dbReference type="ARBA" id="ARBA00006024"/>
    </source>
</evidence>
<dbReference type="Gene3D" id="3.40.1110.10">
    <property type="entry name" value="Calcium-transporting ATPase, cytoplasmic domain N"/>
    <property type="match status" value="1"/>
</dbReference>
<feature type="domain" description="HMA" evidence="19">
    <location>
        <begin position="7"/>
        <end position="75"/>
    </location>
</feature>
<dbReference type="InterPro" id="IPR023298">
    <property type="entry name" value="ATPase_P-typ_TM_dom_sf"/>
</dbReference>
<dbReference type="Pfam" id="PF00122">
    <property type="entry name" value="E1-E2_ATPase"/>
    <property type="match status" value="1"/>
</dbReference>
<accession>A0ABW3S026</accession>
<evidence type="ECO:0000256" key="12">
    <source>
        <dbReference type="ARBA" id="ARBA00022989"/>
    </source>
</evidence>
<evidence type="ECO:0000256" key="10">
    <source>
        <dbReference type="ARBA" id="ARBA00022840"/>
    </source>
</evidence>
<dbReference type="InterPro" id="IPR036163">
    <property type="entry name" value="HMA_dom_sf"/>
</dbReference>
<organism evidence="20 21">
    <name type="scientific">Paenibacillus puldeungensis</name>
    <dbReference type="NCBI Taxonomy" id="696536"/>
    <lineage>
        <taxon>Bacteria</taxon>
        <taxon>Bacillati</taxon>
        <taxon>Bacillota</taxon>
        <taxon>Bacilli</taxon>
        <taxon>Bacillales</taxon>
        <taxon>Paenibacillaceae</taxon>
        <taxon>Paenibacillus</taxon>
    </lineage>
</organism>
<evidence type="ECO:0000256" key="16">
    <source>
        <dbReference type="ARBA" id="ARBA00049338"/>
    </source>
</evidence>
<dbReference type="InterPro" id="IPR027256">
    <property type="entry name" value="P-typ_ATPase_IB"/>
</dbReference>
<dbReference type="EC" id="7.2.2.21" evidence="15"/>
<dbReference type="Gene3D" id="2.70.150.10">
    <property type="entry name" value="Calcium-transporting ATPase, cytoplasmic transduction domain A"/>
    <property type="match status" value="1"/>
</dbReference>
<dbReference type="Pfam" id="PF00403">
    <property type="entry name" value="HMA"/>
    <property type="match status" value="1"/>
</dbReference>
<evidence type="ECO:0000256" key="11">
    <source>
        <dbReference type="ARBA" id="ARBA00022967"/>
    </source>
</evidence>
<dbReference type="Gene3D" id="3.40.50.1000">
    <property type="entry name" value="HAD superfamily/HAD-like"/>
    <property type="match status" value="1"/>
</dbReference>
<feature type="transmembrane region" description="Helical" evidence="17">
    <location>
        <begin position="363"/>
        <end position="383"/>
    </location>
</feature>
<sequence length="750" mass="80901">MEANATVKRKFVLEGLDCANCAMKIEDGVKKIDGVSSCSVNFVNKTLTMEMMPERSDEILHLTKKKIRTLEPDVKVLAMEHGAASAAAGNPKAATAKHDHDHHDHSHDHSHAHDHSAEADEDGHGHSHEHGAGGVRTMVVRLIAGLVIGAAALTLSLGKELELVLYIASYLIVGGDIVYKALKNIIRGQVFDEYFLMSIATVGAFVIGEYPEGVAVMLFYQVGELFQSIAVNRSRKSIGALMDIRPDFANLKSGDETRRVSPEEVQIGDLIVVRPGERVPLDGKVTGGSSAMDTSALTGESVPREVAPGDDVLSGFINKNGVLTVEVTKLFGESTVSKILDLVENASSKKAPTENFITKFARYYTPFVVIVAALLAVLPPLLISGATFSDWVYRALVFLVISCPCALVVSIPLGFFGGIGASSKNGVLIKGSNYLEALNDVKYVVFDKTGTLTKGAFKVNGIYPQNGWTEQELLRQAAFAEMHSTHPIAQSIREAYGQELNEELISDYNEMSGHGIQVAFEGREVLAGNAKLMKQENIPFTEPTELGTIVHVAVDKQYAGYLVIADEVKEDAAKAIRSLKQLGVKKIVMLTGDIKAVGEDIGKKLGVDEVRSELLPQHKVEELEKIDRQKSSKEKIVFVGDGINDTPVLARADIGVAMGGLGSDAAIEAADIVIMTDEPSKLSSAIHIAKSTRRIVWQNIIFALLVKAVFLLLGAFGIATMWEAVFSDVGVTLLAVLNAMRVLKINPNLA</sequence>
<dbReference type="EMBL" id="JBHTLM010000009">
    <property type="protein sequence ID" value="MFD1177350.1"/>
    <property type="molecule type" value="Genomic_DNA"/>
</dbReference>
<dbReference type="SUPFAM" id="SSF81665">
    <property type="entry name" value="Calcium ATPase, transmembrane domain M"/>
    <property type="match status" value="1"/>
</dbReference>
<keyword evidence="8 17" id="KW-0479">Metal-binding</keyword>
<dbReference type="InterPro" id="IPR051014">
    <property type="entry name" value="Cation_Transport_ATPase_IB"/>
</dbReference>
<dbReference type="InterPro" id="IPR008250">
    <property type="entry name" value="ATPase_P-typ_transduc_dom_A_sf"/>
</dbReference>
<feature type="transmembrane region" description="Helical" evidence="17">
    <location>
        <begin position="700"/>
        <end position="719"/>
    </location>
</feature>
<dbReference type="Gene3D" id="3.30.70.100">
    <property type="match status" value="1"/>
</dbReference>
<comment type="catalytic activity">
    <reaction evidence="16">
        <text>Cd(2+)(in) + ATP + H2O = Cd(2+)(out) + ADP + phosphate + H(+)</text>
        <dbReference type="Rhea" id="RHEA:12132"/>
        <dbReference type="ChEBI" id="CHEBI:15377"/>
        <dbReference type="ChEBI" id="CHEBI:15378"/>
        <dbReference type="ChEBI" id="CHEBI:30616"/>
        <dbReference type="ChEBI" id="CHEBI:43474"/>
        <dbReference type="ChEBI" id="CHEBI:48775"/>
        <dbReference type="ChEBI" id="CHEBI:456216"/>
        <dbReference type="EC" id="7.2.2.21"/>
    </reaction>
</comment>
<dbReference type="InterPro" id="IPR059000">
    <property type="entry name" value="ATPase_P-type_domA"/>
</dbReference>
<keyword evidence="5" id="KW-0104">Cadmium</keyword>
<gene>
    <name evidence="20" type="ORF">ACFQ3W_13725</name>
</gene>
<evidence type="ECO:0000256" key="18">
    <source>
        <dbReference type="SAM" id="MobiDB-lite"/>
    </source>
</evidence>
<dbReference type="CDD" id="cd07548">
    <property type="entry name" value="P-type_ATPase-Cd_Zn_Co_like"/>
    <property type="match status" value="1"/>
</dbReference>
<keyword evidence="3" id="KW-0813">Transport</keyword>
<dbReference type="PRINTS" id="PR00941">
    <property type="entry name" value="CDATPASE"/>
</dbReference>
<feature type="region of interest" description="Disordered" evidence="18">
    <location>
        <begin position="87"/>
        <end position="131"/>
    </location>
</feature>
<dbReference type="InterPro" id="IPR017969">
    <property type="entry name" value="Heavy-metal-associated_CS"/>
</dbReference>
<dbReference type="InterPro" id="IPR036412">
    <property type="entry name" value="HAD-like_sf"/>
</dbReference>
<evidence type="ECO:0000256" key="14">
    <source>
        <dbReference type="ARBA" id="ARBA00023136"/>
    </source>
</evidence>
<dbReference type="SUPFAM" id="SSF56784">
    <property type="entry name" value="HAD-like"/>
    <property type="match status" value="1"/>
</dbReference>
<dbReference type="RefSeq" id="WP_379319799.1">
    <property type="nucleotide sequence ID" value="NZ_JBHTLM010000009.1"/>
</dbReference>
<evidence type="ECO:0000313" key="21">
    <source>
        <dbReference type="Proteomes" id="UP001597262"/>
    </source>
</evidence>
<evidence type="ECO:0000256" key="1">
    <source>
        <dbReference type="ARBA" id="ARBA00004651"/>
    </source>
</evidence>
<evidence type="ECO:0000256" key="9">
    <source>
        <dbReference type="ARBA" id="ARBA00022741"/>
    </source>
</evidence>
<name>A0ABW3S026_9BACL</name>
<keyword evidence="6" id="KW-0597">Phosphoprotein</keyword>
<comment type="similarity">
    <text evidence="2 17">Belongs to the cation transport ATPase (P-type) (TC 3.A.3) family. Type IB subfamily.</text>
</comment>
<evidence type="ECO:0000259" key="19">
    <source>
        <dbReference type="PROSITE" id="PS50846"/>
    </source>
</evidence>
<evidence type="ECO:0000256" key="17">
    <source>
        <dbReference type="RuleBase" id="RU362081"/>
    </source>
</evidence>
<dbReference type="InterPro" id="IPR001757">
    <property type="entry name" value="P_typ_ATPase"/>
</dbReference>
<keyword evidence="10 17" id="KW-0067">ATP-binding</keyword>
<feature type="transmembrane region" description="Helical" evidence="17">
    <location>
        <begin position="163"/>
        <end position="179"/>
    </location>
</feature>
<dbReference type="PANTHER" id="PTHR48085:SF5">
    <property type="entry name" value="CADMIUM_ZINC-TRANSPORTING ATPASE HMA4-RELATED"/>
    <property type="match status" value="1"/>
</dbReference>
<keyword evidence="4 17" id="KW-1003">Cell membrane</keyword>
<proteinExistence type="inferred from homology"/>
<dbReference type="InterPro" id="IPR023214">
    <property type="entry name" value="HAD_sf"/>
</dbReference>
<feature type="transmembrane region" description="Helical" evidence="17">
    <location>
        <begin position="395"/>
        <end position="416"/>
    </location>
</feature>
<evidence type="ECO:0000256" key="7">
    <source>
        <dbReference type="ARBA" id="ARBA00022692"/>
    </source>
</evidence>
<comment type="caution">
    <text evidence="20">The sequence shown here is derived from an EMBL/GenBank/DDBJ whole genome shotgun (WGS) entry which is preliminary data.</text>
</comment>
<evidence type="ECO:0000256" key="5">
    <source>
        <dbReference type="ARBA" id="ARBA00022539"/>
    </source>
</evidence>
<keyword evidence="13" id="KW-0406">Ion transport</keyword>
<dbReference type="InterPro" id="IPR006121">
    <property type="entry name" value="HMA_dom"/>
</dbReference>
<dbReference type="InterPro" id="IPR023299">
    <property type="entry name" value="ATPase_P-typ_cyto_dom_N"/>
</dbReference>
<keyword evidence="14 17" id="KW-0472">Membrane</keyword>
<evidence type="ECO:0000256" key="6">
    <source>
        <dbReference type="ARBA" id="ARBA00022553"/>
    </source>
</evidence>
<dbReference type="NCBIfam" id="TIGR01525">
    <property type="entry name" value="ATPase-IB_hvy"/>
    <property type="match status" value="1"/>
</dbReference>
<dbReference type="Pfam" id="PF00702">
    <property type="entry name" value="Hydrolase"/>
    <property type="match status" value="1"/>
</dbReference>
<evidence type="ECO:0000313" key="20">
    <source>
        <dbReference type="EMBL" id="MFD1177350.1"/>
    </source>
</evidence>
<evidence type="ECO:0000256" key="3">
    <source>
        <dbReference type="ARBA" id="ARBA00022448"/>
    </source>
</evidence>
<dbReference type="InterPro" id="IPR018303">
    <property type="entry name" value="ATPase_P-typ_P_site"/>
</dbReference>
<evidence type="ECO:0000256" key="13">
    <source>
        <dbReference type="ARBA" id="ARBA00023065"/>
    </source>
</evidence>
<evidence type="ECO:0000256" key="15">
    <source>
        <dbReference type="ARBA" id="ARBA00039103"/>
    </source>
</evidence>